<evidence type="ECO:0000313" key="2">
    <source>
        <dbReference type="Proteomes" id="UP000192328"/>
    </source>
</evidence>
<name>A0AC61PNF6_9FIRM</name>
<evidence type="ECO:0000313" key="1">
    <source>
        <dbReference type="EMBL" id="SMC73447.1"/>
    </source>
</evidence>
<organism evidence="1 2">
    <name type="scientific">Aristaeella lactis</name>
    <dbReference type="NCBI Taxonomy" id="3046383"/>
    <lineage>
        <taxon>Bacteria</taxon>
        <taxon>Bacillati</taxon>
        <taxon>Bacillota</taxon>
        <taxon>Clostridia</taxon>
        <taxon>Eubacteriales</taxon>
        <taxon>Aristaeellaceae</taxon>
        <taxon>Aristaeella</taxon>
    </lineage>
</organism>
<proteinExistence type="predicted"/>
<keyword evidence="2" id="KW-1185">Reference proteome</keyword>
<gene>
    <name evidence="1" type="ORF">SAMN06297397_2261</name>
</gene>
<protein>
    <submittedName>
        <fullName evidence="1">Peptide/nickel transport system permease protein</fullName>
    </submittedName>
</protein>
<dbReference type="EMBL" id="FWXZ01000004">
    <property type="protein sequence ID" value="SMC73447.1"/>
    <property type="molecule type" value="Genomic_DNA"/>
</dbReference>
<reference evidence="1" key="1">
    <citation type="submission" date="2017-04" db="EMBL/GenBank/DDBJ databases">
        <authorList>
            <person name="Varghese N."/>
            <person name="Submissions S."/>
        </authorList>
    </citation>
    <scope>NUCLEOTIDE SEQUENCE</scope>
    <source>
        <strain evidence="1">WTE2008</strain>
    </source>
</reference>
<accession>A0AC61PNF6</accession>
<sequence length="587" mass="64268">MSDIKNKAMEPQDQEQLALDDGRRVKVLSPGMMVFKRFIRNKLAIAGICILVFMFTFSFLGGVISPYRQDQVFYKVDAANKEYAGAVVNTDYRFTTVDGSTLSTMVRATFNSQVKGKEGSEIAFTADKNTYTAKKIDDGFYVITAGEELGTVTLLGKIVDVKPAEGKEISAELQAAASSAISSKQTAFELDGVSYTLTKDIGKSYKLSGMSEVALASMLNFDAAGNEYKKTAASYEFRRNCETAMHAGETSFTADGVEYALEIVSETDAAVRNAAGEDVAKVSNIIVNPVTNGVVLPADYKEALVDAIANKKTSFEYVNAAGETEKHTITMRANNYVIYTMQQTYLIDMYSKPSAAHPLGTDDHGMDVLTRLMYGGRISLMVGFIVMILENIIGIIVGGVSGYFGGWVDTLLMRFVDLFNSIPYYPMMIIAGAIMDSFEVNPYLRLYMMMAIMGIMGWTGVARVVRGQILSLREQDFMVATEATGIKVSRRIFRHLVPNVMPLLIVQATMGLGGIILAEATLSFLGLGIKYPLASWGSIINASSNIYVMTNCWHIWIPAGLLIVLTVLGFNFVGDGLRDAFDPKMKR</sequence>
<comment type="caution">
    <text evidence="1">The sequence shown here is derived from an EMBL/GenBank/DDBJ whole genome shotgun (WGS) entry which is preliminary data.</text>
</comment>
<dbReference type="Proteomes" id="UP000192328">
    <property type="component" value="Unassembled WGS sequence"/>
</dbReference>